<proteinExistence type="predicted"/>
<dbReference type="GeneID" id="60335271"/>
<dbReference type="EMBL" id="MH001449">
    <property type="protein sequence ID" value="AVO21691.1"/>
    <property type="molecule type" value="Genomic_DNA"/>
</dbReference>
<organism evidence="1 2">
    <name type="scientific">Mycobacterium phage MooMoo</name>
    <dbReference type="NCBI Taxonomy" id="2108127"/>
    <lineage>
        <taxon>Viruses</taxon>
        <taxon>Duplodnaviria</taxon>
        <taxon>Heunggongvirae</taxon>
        <taxon>Uroviricota</taxon>
        <taxon>Caudoviricetes</taxon>
        <taxon>Gracegardnervirinae</taxon>
        <taxon>Moomoovirus</taxon>
        <taxon>Moomoovirus moomoo</taxon>
    </lineage>
</organism>
<evidence type="ECO:0000313" key="2">
    <source>
        <dbReference type="Proteomes" id="UP000241634"/>
    </source>
</evidence>
<evidence type="ECO:0000313" key="1">
    <source>
        <dbReference type="EMBL" id="AVO21691.1"/>
    </source>
</evidence>
<name>A0A2P1JRE2_9CAUD</name>
<keyword evidence="2" id="KW-1185">Reference proteome</keyword>
<gene>
    <name evidence="1" type="primary">86</name>
    <name evidence="1" type="ORF">SEA_MOOMOO_86</name>
</gene>
<dbReference type="Proteomes" id="UP000241634">
    <property type="component" value="Segment"/>
</dbReference>
<accession>A0A2P1JRE2</accession>
<sequence>MNAYDDLGGSRELPASYDQCGHRVCPTCHAQPGEVCTFKVQTPTPSGVQMVTRPRHLPCITRTKTPEFEYPAENGDNE</sequence>
<dbReference type="KEGG" id="vg:60335271"/>
<dbReference type="RefSeq" id="YP_009963687.1">
    <property type="nucleotide sequence ID" value="NC_051721.1"/>
</dbReference>
<reference evidence="2" key="1">
    <citation type="submission" date="2018-02" db="EMBL/GenBank/DDBJ databases">
        <authorList>
            <person name="Cohen D.B."/>
            <person name="Kent A.D."/>
        </authorList>
    </citation>
    <scope>NUCLEOTIDE SEQUENCE [LARGE SCALE GENOMIC DNA]</scope>
</reference>
<protein>
    <submittedName>
        <fullName evidence="1">Uncharacterized protein</fullName>
    </submittedName>
</protein>